<reference evidence="3 4" key="1">
    <citation type="submission" date="2021-11" db="EMBL/GenBank/DDBJ databases">
        <title>Draft genome sequence of Actinomycetospora sp. SF1 isolated from the rhizosphere soil.</title>
        <authorList>
            <person name="Duangmal K."/>
            <person name="Chantavorakit T."/>
        </authorList>
    </citation>
    <scope>NUCLEOTIDE SEQUENCE [LARGE SCALE GENOMIC DNA]</scope>
    <source>
        <strain evidence="3 4">TBRC 5722</strain>
    </source>
</reference>
<sequence length="196" mass="20316">MPAGEFARDDSTPDRSGRPDQYDPLRPQLPLESVPRGRFDVPGMGGLRLRSRFLIATCSPTSRPWAAVALCLTGVVGLFLPLLIGVGGHGWTAVELAKGPTLVALGLFVVLTLLPVVDLVLGHERVTPWLAFPAALGVQVTIALAVVAAARGAGALHPELSTGVAAPGAGLVLMVVAEIGLAVIGGIGFARRRQVR</sequence>
<feature type="transmembrane region" description="Helical" evidence="2">
    <location>
        <begin position="65"/>
        <end position="90"/>
    </location>
</feature>
<dbReference type="Proteomes" id="UP001199469">
    <property type="component" value="Unassembled WGS sequence"/>
</dbReference>
<feature type="transmembrane region" description="Helical" evidence="2">
    <location>
        <begin position="102"/>
        <end position="122"/>
    </location>
</feature>
<evidence type="ECO:0000256" key="1">
    <source>
        <dbReference type="SAM" id="MobiDB-lite"/>
    </source>
</evidence>
<keyword evidence="2" id="KW-0472">Membrane</keyword>
<proteinExistence type="predicted"/>
<protein>
    <submittedName>
        <fullName evidence="3">Uncharacterized protein</fullName>
    </submittedName>
</protein>
<feature type="transmembrane region" description="Helical" evidence="2">
    <location>
        <begin position="129"/>
        <end position="150"/>
    </location>
</feature>
<organism evidence="3 4">
    <name type="scientific">Actinomycetospora endophytica</name>
    <dbReference type="NCBI Taxonomy" id="2291215"/>
    <lineage>
        <taxon>Bacteria</taxon>
        <taxon>Bacillati</taxon>
        <taxon>Actinomycetota</taxon>
        <taxon>Actinomycetes</taxon>
        <taxon>Pseudonocardiales</taxon>
        <taxon>Pseudonocardiaceae</taxon>
        <taxon>Actinomycetospora</taxon>
    </lineage>
</organism>
<evidence type="ECO:0000313" key="4">
    <source>
        <dbReference type="Proteomes" id="UP001199469"/>
    </source>
</evidence>
<keyword evidence="2" id="KW-0812">Transmembrane</keyword>
<evidence type="ECO:0000256" key="2">
    <source>
        <dbReference type="SAM" id="Phobius"/>
    </source>
</evidence>
<comment type="caution">
    <text evidence="3">The sequence shown here is derived from an EMBL/GenBank/DDBJ whole genome shotgun (WGS) entry which is preliminary data.</text>
</comment>
<keyword evidence="4" id="KW-1185">Reference proteome</keyword>
<feature type="region of interest" description="Disordered" evidence="1">
    <location>
        <begin position="1"/>
        <end position="37"/>
    </location>
</feature>
<feature type="compositionally biased region" description="Basic and acidic residues" evidence="1">
    <location>
        <begin position="1"/>
        <end position="23"/>
    </location>
</feature>
<feature type="transmembrane region" description="Helical" evidence="2">
    <location>
        <begin position="170"/>
        <end position="190"/>
    </location>
</feature>
<evidence type="ECO:0000313" key="3">
    <source>
        <dbReference type="EMBL" id="MCD2196242.1"/>
    </source>
</evidence>
<gene>
    <name evidence="3" type="ORF">LQ327_22975</name>
</gene>
<dbReference type="RefSeq" id="WP_230738095.1">
    <property type="nucleotide sequence ID" value="NZ_JAJNDB010000005.1"/>
</dbReference>
<accession>A0ABS8PDA2</accession>
<dbReference type="EMBL" id="JAJNDB010000005">
    <property type="protein sequence ID" value="MCD2196242.1"/>
    <property type="molecule type" value="Genomic_DNA"/>
</dbReference>
<keyword evidence="2" id="KW-1133">Transmembrane helix</keyword>
<name>A0ABS8PDA2_9PSEU</name>